<evidence type="ECO:0000313" key="3">
    <source>
        <dbReference type="Proteomes" id="UP000054217"/>
    </source>
</evidence>
<reference evidence="3" key="2">
    <citation type="submission" date="2015-01" db="EMBL/GenBank/DDBJ databases">
        <title>Evolutionary Origins and Diversification of the Mycorrhizal Mutualists.</title>
        <authorList>
            <consortium name="DOE Joint Genome Institute"/>
            <consortium name="Mycorrhizal Genomics Consortium"/>
            <person name="Kohler A."/>
            <person name="Kuo A."/>
            <person name="Nagy L.G."/>
            <person name="Floudas D."/>
            <person name="Copeland A."/>
            <person name="Barry K.W."/>
            <person name="Cichocki N."/>
            <person name="Veneault-Fourrey C."/>
            <person name="LaButti K."/>
            <person name="Lindquist E.A."/>
            <person name="Lipzen A."/>
            <person name="Lundell T."/>
            <person name="Morin E."/>
            <person name="Murat C."/>
            <person name="Riley R."/>
            <person name="Ohm R."/>
            <person name="Sun H."/>
            <person name="Tunlid A."/>
            <person name="Henrissat B."/>
            <person name="Grigoriev I.V."/>
            <person name="Hibbett D.S."/>
            <person name="Martin F."/>
        </authorList>
    </citation>
    <scope>NUCLEOTIDE SEQUENCE [LARGE SCALE GENOMIC DNA]</scope>
    <source>
        <strain evidence="3">Marx 270</strain>
    </source>
</reference>
<sequence>MSMYEAEIENLQQKLVKTMAEHDTIKYDTCRISLLVYSIVFRDAFQALISVLKLPEDTDLLSFSLTDININFQANTNEYTKHSKEEYPGLCFWVRSDYNSFAMSAEAQSMDHGKAPWLEQLNGDRIMPDQLRAICASLRRTWAELVQRKIAPQTWTKISASAKALVYKIMVKEHPLIGLDGDGFKLEMLCVNDYSGWQKNHLGLNGKWKEPSSNKAKPKEESKLEFPDAVPPMDNKETTGGSQHVEQLADTIPTDVANTNHKELPCPLGRDQTPEDIPFGVVLPMPTNQSQSPPTLPSVLSHHSSSKENELPSRDPPYVLLMVSTVN</sequence>
<feature type="region of interest" description="Disordered" evidence="1">
    <location>
        <begin position="202"/>
        <end position="244"/>
    </location>
</feature>
<feature type="compositionally biased region" description="Basic and acidic residues" evidence="1">
    <location>
        <begin position="207"/>
        <end position="226"/>
    </location>
</feature>
<proteinExistence type="predicted"/>
<reference evidence="2 3" key="1">
    <citation type="submission" date="2014-04" db="EMBL/GenBank/DDBJ databases">
        <authorList>
            <consortium name="DOE Joint Genome Institute"/>
            <person name="Kuo A."/>
            <person name="Kohler A."/>
            <person name="Costa M.D."/>
            <person name="Nagy L.G."/>
            <person name="Floudas D."/>
            <person name="Copeland A."/>
            <person name="Barry K.W."/>
            <person name="Cichocki N."/>
            <person name="Veneault-Fourrey C."/>
            <person name="LaButti K."/>
            <person name="Lindquist E.A."/>
            <person name="Lipzen A."/>
            <person name="Lundell T."/>
            <person name="Morin E."/>
            <person name="Murat C."/>
            <person name="Sun H."/>
            <person name="Tunlid A."/>
            <person name="Henrissat B."/>
            <person name="Grigoriev I.V."/>
            <person name="Hibbett D.S."/>
            <person name="Martin F."/>
            <person name="Nordberg H.P."/>
            <person name="Cantor M.N."/>
            <person name="Hua S.X."/>
        </authorList>
    </citation>
    <scope>NUCLEOTIDE SEQUENCE [LARGE SCALE GENOMIC DNA]</scope>
    <source>
        <strain evidence="2 3">Marx 270</strain>
    </source>
</reference>
<dbReference type="OrthoDB" id="2680888at2759"/>
<accession>A0A0C3P3A9</accession>
<dbReference type="AlphaFoldDB" id="A0A0C3P3A9"/>
<name>A0A0C3P3A9_PISTI</name>
<dbReference type="EMBL" id="KN831986">
    <property type="protein sequence ID" value="KIO01779.1"/>
    <property type="molecule type" value="Genomic_DNA"/>
</dbReference>
<keyword evidence="3" id="KW-1185">Reference proteome</keyword>
<evidence type="ECO:0000256" key="1">
    <source>
        <dbReference type="SAM" id="MobiDB-lite"/>
    </source>
</evidence>
<dbReference type="Proteomes" id="UP000054217">
    <property type="component" value="Unassembled WGS sequence"/>
</dbReference>
<evidence type="ECO:0000313" key="2">
    <source>
        <dbReference type="EMBL" id="KIO01779.1"/>
    </source>
</evidence>
<protein>
    <submittedName>
        <fullName evidence="2">Uncharacterized protein</fullName>
    </submittedName>
</protein>
<gene>
    <name evidence="2" type="ORF">M404DRAFT_9995</name>
</gene>
<organism evidence="2 3">
    <name type="scientific">Pisolithus tinctorius Marx 270</name>
    <dbReference type="NCBI Taxonomy" id="870435"/>
    <lineage>
        <taxon>Eukaryota</taxon>
        <taxon>Fungi</taxon>
        <taxon>Dikarya</taxon>
        <taxon>Basidiomycota</taxon>
        <taxon>Agaricomycotina</taxon>
        <taxon>Agaricomycetes</taxon>
        <taxon>Agaricomycetidae</taxon>
        <taxon>Boletales</taxon>
        <taxon>Sclerodermatineae</taxon>
        <taxon>Pisolithaceae</taxon>
        <taxon>Pisolithus</taxon>
    </lineage>
</organism>
<feature type="region of interest" description="Disordered" evidence="1">
    <location>
        <begin position="283"/>
        <end position="316"/>
    </location>
</feature>
<dbReference type="InParanoid" id="A0A0C3P3A9"/>
<dbReference type="HOGENOM" id="CLU_053379_0_0_1"/>